<evidence type="ECO:0000313" key="4">
    <source>
        <dbReference type="EMBL" id="ARU45953.1"/>
    </source>
</evidence>
<feature type="coiled-coil region" evidence="1">
    <location>
        <begin position="499"/>
        <end position="562"/>
    </location>
</feature>
<reference evidence="4 5" key="3">
    <citation type="journal article" date="2020" name="Int. J. Syst. Evol. Microbiol.">
        <title>Corynebacterium silvaticum sp. nov., a unique group of NTTB corynebacteria in wild boar and roe deer.</title>
        <authorList>
            <person name="Dangel A."/>
            <person name="Berger A."/>
            <person name="Rau J."/>
            <person name="Eisenberg T."/>
            <person name="Kampfer P."/>
            <person name="Margos G."/>
            <person name="Contzen M."/>
            <person name="Busse H.J."/>
            <person name="Konrad R."/>
            <person name="Peters M."/>
            <person name="Sting R."/>
            <person name="Sing A."/>
        </authorList>
    </citation>
    <scope>NUCLEOTIDE SEQUENCE [LARGE SCALE GENOMIC DNA]</scope>
    <source>
        <strain evidence="4 5">PO100/5</strain>
    </source>
</reference>
<feature type="coiled-coil region" evidence="1">
    <location>
        <begin position="589"/>
        <end position="639"/>
    </location>
</feature>
<reference evidence="4 5" key="2">
    <citation type="journal article" date="2020" name="Antonie Van Leeuwenhoek">
        <title>Phylogenomic characterisation of a novel corynebacterial species pathogenic to animals.</title>
        <authorList>
            <person name="Moller J."/>
            <person name="Musella L."/>
            <person name="Melnikov V."/>
            <person name="Geissdorfer W."/>
            <person name="Burkovski A."/>
            <person name="Sangal V."/>
        </authorList>
    </citation>
    <scope>NUCLEOTIDE SEQUENCE [LARGE SCALE GENOMIC DNA]</scope>
    <source>
        <strain evidence="4 5">PO100/5</strain>
    </source>
</reference>
<dbReference type="InterPro" id="IPR027417">
    <property type="entry name" value="P-loop_NTPase"/>
</dbReference>
<feature type="coiled-coil region" evidence="1">
    <location>
        <begin position="194"/>
        <end position="276"/>
    </location>
</feature>
<dbReference type="RefSeq" id="WP_087453782.1">
    <property type="nucleotide sequence ID" value="NZ_CP021417.2"/>
</dbReference>
<reference evidence="4 5" key="4">
    <citation type="journal article" date="2020" name="PLoS ONE">
        <title>Taxonomic classification of strain PO100/5 shows a broader geographic distribution and genetic markers of the recently described Corynebacterium silvaticum.</title>
        <authorList>
            <person name="Viana M.V.C."/>
            <person name="Profeta R."/>
            <person name="da Silva A.L."/>
            <person name="Hurtado R."/>
            <person name="Cerqueira J.C."/>
            <person name="Ribeiro B.F.S."/>
            <person name="Almeida M.O."/>
            <person name="Morais-Rodrigues F."/>
            <person name="Soares S.C."/>
            <person name="Oliveira M."/>
            <person name="Tavares L."/>
            <person name="Figueiredo H."/>
            <person name="Wattam A.R."/>
            <person name="Barh D."/>
            <person name="Ghosh P."/>
            <person name="Silva A."/>
            <person name="Azevedo V."/>
        </authorList>
    </citation>
    <scope>NUCLEOTIDE SEQUENCE [LARGE SCALE GENOMIC DNA]</scope>
    <source>
        <strain evidence="4 5">PO100/5</strain>
    </source>
</reference>
<dbReference type="SUPFAM" id="SSF52540">
    <property type="entry name" value="P-loop containing nucleoside triphosphate hydrolases"/>
    <property type="match status" value="1"/>
</dbReference>
<protein>
    <submittedName>
        <fullName evidence="4">AAA family ATPase</fullName>
    </submittedName>
</protein>
<feature type="region of interest" description="Disordered" evidence="2">
    <location>
        <begin position="302"/>
        <end position="321"/>
    </location>
</feature>
<dbReference type="Gene3D" id="1.20.120.330">
    <property type="entry name" value="Nucleotidyltransferases domain 2"/>
    <property type="match status" value="1"/>
</dbReference>
<evidence type="ECO:0000256" key="1">
    <source>
        <dbReference type="SAM" id="Coils"/>
    </source>
</evidence>
<dbReference type="KEGG" id="csil:CBE74_04995"/>
<dbReference type="AlphaFoldDB" id="A0A7U5K8Z1"/>
<name>A0A7U5K8Z1_9CORY</name>
<accession>A0A7U5K8Z1</accession>
<dbReference type="PANTHER" id="PTHR41259:SF1">
    <property type="entry name" value="DOUBLE-STRAND BREAK REPAIR RAD50 ATPASE, PUTATIVE-RELATED"/>
    <property type="match status" value="1"/>
</dbReference>
<evidence type="ECO:0000259" key="3">
    <source>
        <dbReference type="Pfam" id="PF13175"/>
    </source>
</evidence>
<dbReference type="PANTHER" id="PTHR41259">
    <property type="entry name" value="DOUBLE-STRAND BREAK REPAIR RAD50 ATPASE, PUTATIVE-RELATED"/>
    <property type="match status" value="1"/>
</dbReference>
<dbReference type="Pfam" id="PF13175">
    <property type="entry name" value="AAA_15"/>
    <property type="match status" value="1"/>
</dbReference>
<keyword evidence="5" id="KW-1185">Reference proteome</keyword>
<organism evidence="4 5">
    <name type="scientific">Corynebacterium silvaticum</name>
    <dbReference type="NCBI Taxonomy" id="2320431"/>
    <lineage>
        <taxon>Bacteria</taxon>
        <taxon>Bacillati</taxon>
        <taxon>Actinomycetota</taxon>
        <taxon>Actinomycetes</taxon>
        <taxon>Mycobacteriales</taxon>
        <taxon>Corynebacteriaceae</taxon>
        <taxon>Corynebacterium</taxon>
    </lineage>
</organism>
<dbReference type="Gene3D" id="3.40.50.300">
    <property type="entry name" value="P-loop containing nucleotide triphosphate hydrolases"/>
    <property type="match status" value="2"/>
</dbReference>
<dbReference type="Proteomes" id="UP000195652">
    <property type="component" value="Chromosome"/>
</dbReference>
<feature type="compositionally biased region" description="Basic and acidic residues" evidence="2">
    <location>
        <begin position="311"/>
        <end position="321"/>
    </location>
</feature>
<feature type="domain" description="Endonuclease GajA/Old nuclease/RecF-like AAA" evidence="3">
    <location>
        <begin position="1"/>
        <end position="353"/>
    </location>
</feature>
<proteinExistence type="predicted"/>
<evidence type="ECO:0000313" key="5">
    <source>
        <dbReference type="Proteomes" id="UP000195652"/>
    </source>
</evidence>
<dbReference type="EMBL" id="CP021417">
    <property type="protein sequence ID" value="ARU45953.1"/>
    <property type="molecule type" value="Genomic_DNA"/>
</dbReference>
<gene>
    <name evidence="4" type="ORF">CBE74_04995</name>
</gene>
<sequence>MRIHDIQIQDMRSIGHLELRDLPEKGVIVIAGDNELGKSTIMEAISITLGEQYSTGKKNVRDIKPVDKDVPTKTSLTATIGPYTFTISKTWNNSRAAELVIHAPTPGNYSGREAENKLSAILDEHLDTHLREALFMEQGKYDVTFAAAGIPSLSASLGDGESISKAEDNELISAAEKEFKRYYSGQKIKKNGELDKTLNELDKAQHDLDEATRRSSELEGRVSRISATTQRKAIAEEQLPQAKKECAEAQEKWEAVQKHIQQVALAQSEVDRLLEQVEYSDRLLLQRKAKIEHQATEEAELAASKQSLAEEQARAESEEKHISELNKEKQEVQQRLKEEREQLSSLRKESTLAKAFQRQKELAAVKEELAALDKKLDVITSFPRVTDAQLEEAERAYAEYRVAVELRDASAASILIRSDEPASVTLDGASIDTDDVAQSFAIGTETVLKVGSVEATFSPGSAARVGNSAVEESEAALKVALGNAADVEELRNWHRQGRIEESKTQQLLLEKQRKIAEAETLQRQSTALEDDLEEVHKPDKTVAQFEELIESTQARIEELGHNIAHIEISLAPWIDGNARKNAAVKRAVVEESEKRISANREVLQQEEKQAPLENLEKDLADVQKRHEEALVKLEALSTDVDSSLAKGLFEGAQAKVADLERTILTSDADLRALAEMISLSTGVAEKVDVATAAVEVAERRLISVKRRAEAAKLLFETLVRNRDEARRRYAQPFVEQLARLATPVFGADVSFNLDENLSVVARTSGNKTVAVKDLSGGAQEQLAILTRFAVAGLVSEESVPVFVDDALGSTDTTRQRLMAMLFSELGKSTQIFVLTCVPDRYSYVVGKHQYNMAELLA</sequence>
<dbReference type="InterPro" id="IPR041685">
    <property type="entry name" value="AAA_GajA/Old/RecF-like"/>
</dbReference>
<dbReference type="GeneID" id="75007617"/>
<keyword evidence="1" id="KW-0175">Coiled coil</keyword>
<reference evidence="4 5" key="1">
    <citation type="journal article" date="2014" name="BMC Vet. Res.">
        <title>First report of Corynebacterium pseudotuberculosis from caseous lymphadenitis lesions in Black Alentejano pig (Sus scrofa domesticus).</title>
        <authorList>
            <person name="Oliveira M."/>
            <person name="Barroco C."/>
            <person name="Mottola C."/>
            <person name="Santos R."/>
            <person name="Lemsaddek A."/>
            <person name="Tavares L."/>
            <person name="Semedo-Lemsaddek T."/>
        </authorList>
    </citation>
    <scope>NUCLEOTIDE SEQUENCE [LARGE SCALE GENOMIC DNA]</scope>
    <source>
        <strain evidence="4 5">PO100/5</strain>
    </source>
</reference>
<evidence type="ECO:0000256" key="2">
    <source>
        <dbReference type="SAM" id="MobiDB-lite"/>
    </source>
</evidence>